<evidence type="ECO:0000259" key="4">
    <source>
        <dbReference type="PROSITE" id="PS51000"/>
    </source>
</evidence>
<dbReference type="InterPro" id="IPR036390">
    <property type="entry name" value="WH_DNA-bd_sf"/>
</dbReference>
<evidence type="ECO:0000256" key="2">
    <source>
        <dbReference type="ARBA" id="ARBA00023125"/>
    </source>
</evidence>
<dbReference type="Pfam" id="PF00455">
    <property type="entry name" value="DeoRC"/>
    <property type="match status" value="1"/>
</dbReference>
<dbReference type="SMART" id="SM01134">
    <property type="entry name" value="DeoRC"/>
    <property type="match status" value="1"/>
</dbReference>
<name>A0ABU0PAL9_9MICO</name>
<evidence type="ECO:0000256" key="1">
    <source>
        <dbReference type="ARBA" id="ARBA00023015"/>
    </source>
</evidence>
<dbReference type="EMBL" id="JAUSXK010000001">
    <property type="protein sequence ID" value="MDQ0643972.1"/>
    <property type="molecule type" value="Genomic_DNA"/>
</dbReference>
<keyword evidence="2" id="KW-0238">DNA-binding</keyword>
<dbReference type="InterPro" id="IPR018356">
    <property type="entry name" value="Tscrpt_reg_HTH_DeoR_CS"/>
</dbReference>
<dbReference type="PROSITE" id="PS00894">
    <property type="entry name" value="HTH_DEOR_1"/>
    <property type="match status" value="1"/>
</dbReference>
<feature type="domain" description="HTH deoR-type" evidence="4">
    <location>
        <begin position="23"/>
        <end position="78"/>
    </location>
</feature>
<keyword evidence="1" id="KW-0805">Transcription regulation</keyword>
<comment type="caution">
    <text evidence="5">The sequence shown here is derived from an EMBL/GenBank/DDBJ whole genome shotgun (WGS) entry which is preliminary data.</text>
</comment>
<reference evidence="5 6" key="1">
    <citation type="submission" date="2023-07" db="EMBL/GenBank/DDBJ databases">
        <title>Comparative genomics of wheat-associated soil bacteria to identify genetic determinants of phenazine resistance.</title>
        <authorList>
            <person name="Mouncey N."/>
        </authorList>
    </citation>
    <scope>NUCLEOTIDE SEQUENCE [LARGE SCALE GENOMIC DNA]</scope>
    <source>
        <strain evidence="5 6">W2I7</strain>
    </source>
</reference>
<organism evidence="5 6">
    <name type="scientific">Microbacterium murale</name>
    <dbReference type="NCBI Taxonomy" id="1081040"/>
    <lineage>
        <taxon>Bacteria</taxon>
        <taxon>Bacillati</taxon>
        <taxon>Actinomycetota</taxon>
        <taxon>Actinomycetes</taxon>
        <taxon>Micrococcales</taxon>
        <taxon>Microbacteriaceae</taxon>
        <taxon>Microbacterium</taxon>
    </lineage>
</organism>
<keyword evidence="3" id="KW-0804">Transcription</keyword>
<gene>
    <name evidence="5" type="ORF">QFZ46_002132</name>
</gene>
<sequence length="273" mass="28298">MLIFMATAYSTSTVAELGGSPKRSRRMAGILDTIAERGEVSLGELTQQFDSSAATLRRDLTVLADQGLITRTHGGAKAAGSLAELPVALRDTRFQDAKRRIARAAAGQIPRERHAIALSGGTTTAGVARELTGHADLTIVTNSLSIASLAAPYPRLRIVMTGGILRPQSLELVGVLAEGTFNAINVGTAVLGADGFSAAAGVTTHDETEARTNHAMVAKAQRTIVVADGSKIGKVALAQMADTSSIDMLITDDSADPDQLDQLRAAGVTVVVA</sequence>
<protein>
    <submittedName>
        <fullName evidence="5">DeoR family transcriptional regulator of aga operon</fullName>
    </submittedName>
</protein>
<dbReference type="Gene3D" id="1.10.10.10">
    <property type="entry name" value="Winged helix-like DNA-binding domain superfamily/Winged helix DNA-binding domain"/>
    <property type="match status" value="1"/>
</dbReference>
<dbReference type="InterPro" id="IPR050313">
    <property type="entry name" value="Carb_Metab_HTH_regulators"/>
</dbReference>
<dbReference type="PRINTS" id="PR00037">
    <property type="entry name" value="HTHLACR"/>
</dbReference>
<accession>A0ABU0PAL9</accession>
<evidence type="ECO:0000313" key="6">
    <source>
        <dbReference type="Proteomes" id="UP001239085"/>
    </source>
</evidence>
<dbReference type="Proteomes" id="UP001239085">
    <property type="component" value="Unassembled WGS sequence"/>
</dbReference>
<dbReference type="SUPFAM" id="SSF46785">
    <property type="entry name" value="Winged helix' DNA-binding domain"/>
    <property type="match status" value="1"/>
</dbReference>
<dbReference type="SUPFAM" id="SSF100950">
    <property type="entry name" value="NagB/RpiA/CoA transferase-like"/>
    <property type="match status" value="1"/>
</dbReference>
<dbReference type="InterPro" id="IPR036388">
    <property type="entry name" value="WH-like_DNA-bd_sf"/>
</dbReference>
<proteinExistence type="predicted"/>
<keyword evidence="6" id="KW-1185">Reference proteome</keyword>
<dbReference type="PANTHER" id="PTHR30363">
    <property type="entry name" value="HTH-TYPE TRANSCRIPTIONAL REGULATOR SRLR-RELATED"/>
    <property type="match status" value="1"/>
</dbReference>
<dbReference type="InterPro" id="IPR001034">
    <property type="entry name" value="DeoR_HTH"/>
</dbReference>
<dbReference type="InterPro" id="IPR037171">
    <property type="entry name" value="NagB/RpiA_transferase-like"/>
</dbReference>
<dbReference type="InterPro" id="IPR014036">
    <property type="entry name" value="DeoR-like_C"/>
</dbReference>
<evidence type="ECO:0000256" key="3">
    <source>
        <dbReference type="ARBA" id="ARBA00023163"/>
    </source>
</evidence>
<dbReference type="Pfam" id="PF08220">
    <property type="entry name" value="HTH_DeoR"/>
    <property type="match status" value="1"/>
</dbReference>
<dbReference type="PANTHER" id="PTHR30363:SF44">
    <property type="entry name" value="AGA OPERON TRANSCRIPTIONAL REPRESSOR-RELATED"/>
    <property type="match status" value="1"/>
</dbReference>
<dbReference type="SMART" id="SM00420">
    <property type="entry name" value="HTH_DEOR"/>
    <property type="match status" value="1"/>
</dbReference>
<dbReference type="Gene3D" id="3.40.50.1360">
    <property type="match status" value="1"/>
</dbReference>
<evidence type="ECO:0000313" key="5">
    <source>
        <dbReference type="EMBL" id="MDQ0643972.1"/>
    </source>
</evidence>
<dbReference type="PROSITE" id="PS51000">
    <property type="entry name" value="HTH_DEOR_2"/>
    <property type="match status" value="1"/>
</dbReference>